<evidence type="ECO:0000259" key="5">
    <source>
        <dbReference type="PROSITE" id="PS50887"/>
    </source>
</evidence>
<dbReference type="InterPro" id="IPR000160">
    <property type="entry name" value="GGDEF_dom"/>
</dbReference>
<dbReference type="STRING" id="349521.HCH_02971"/>
<evidence type="ECO:0000256" key="2">
    <source>
        <dbReference type="SAM" id="Coils"/>
    </source>
</evidence>
<evidence type="ECO:0000313" key="7">
    <source>
        <dbReference type="Proteomes" id="UP000000238"/>
    </source>
</evidence>
<dbReference type="SUPFAM" id="SSF55073">
    <property type="entry name" value="Nucleotide cyclase"/>
    <property type="match status" value="1"/>
</dbReference>
<dbReference type="NCBIfam" id="TIGR00254">
    <property type="entry name" value="GGDEF"/>
    <property type="match status" value="1"/>
</dbReference>
<dbReference type="PROSITE" id="PS50112">
    <property type="entry name" value="PAS"/>
    <property type="match status" value="1"/>
</dbReference>
<dbReference type="eggNOG" id="COG2199">
    <property type="taxonomic scope" value="Bacteria"/>
</dbReference>
<dbReference type="EMBL" id="CP000155">
    <property type="protein sequence ID" value="ABC29741.1"/>
    <property type="molecule type" value="Genomic_DNA"/>
</dbReference>
<proteinExistence type="predicted"/>
<feature type="domain" description="PAC" evidence="4">
    <location>
        <begin position="433"/>
        <end position="483"/>
    </location>
</feature>
<dbReference type="HOGENOM" id="CLU_416635_0_0_6"/>
<feature type="domain" description="GGDEF" evidence="5">
    <location>
        <begin position="515"/>
        <end position="648"/>
    </location>
</feature>
<dbReference type="SUPFAM" id="SSF55785">
    <property type="entry name" value="PYP-like sensor domain (PAS domain)"/>
    <property type="match status" value="2"/>
</dbReference>
<evidence type="ECO:0000313" key="6">
    <source>
        <dbReference type="EMBL" id="ABC29741.1"/>
    </source>
</evidence>
<dbReference type="InterPro" id="IPR035965">
    <property type="entry name" value="PAS-like_dom_sf"/>
</dbReference>
<evidence type="ECO:0000259" key="4">
    <source>
        <dbReference type="PROSITE" id="PS50113"/>
    </source>
</evidence>
<dbReference type="PANTHER" id="PTHR44757:SF2">
    <property type="entry name" value="BIOFILM ARCHITECTURE MAINTENANCE PROTEIN MBAA"/>
    <property type="match status" value="1"/>
</dbReference>
<feature type="coiled-coil region" evidence="2">
    <location>
        <begin position="145"/>
        <end position="172"/>
    </location>
</feature>
<dbReference type="SUPFAM" id="SSF55781">
    <property type="entry name" value="GAF domain-like"/>
    <property type="match status" value="1"/>
</dbReference>
<dbReference type="InterPro" id="IPR013656">
    <property type="entry name" value="PAS_4"/>
</dbReference>
<dbReference type="GO" id="GO:0003824">
    <property type="term" value="F:catalytic activity"/>
    <property type="evidence" value="ECO:0007669"/>
    <property type="project" value="UniProtKB-ARBA"/>
</dbReference>
<dbReference type="InterPro" id="IPR043128">
    <property type="entry name" value="Rev_trsase/Diguanyl_cyclase"/>
</dbReference>
<accession>Q2SHY3</accession>
<dbReference type="Gene3D" id="3.30.70.270">
    <property type="match status" value="1"/>
</dbReference>
<protein>
    <submittedName>
        <fullName evidence="6">FOG: GGDEF domain</fullName>
    </submittedName>
</protein>
<dbReference type="Pfam" id="PF13185">
    <property type="entry name" value="GAF_2"/>
    <property type="match status" value="1"/>
</dbReference>
<dbReference type="Gene3D" id="3.30.450.20">
    <property type="entry name" value="PAS domain"/>
    <property type="match status" value="2"/>
</dbReference>
<feature type="coiled-coil region" evidence="2">
    <location>
        <begin position="321"/>
        <end position="358"/>
    </location>
</feature>
<dbReference type="Gene3D" id="3.30.450.40">
    <property type="match status" value="1"/>
</dbReference>
<dbReference type="InterPro" id="IPR052155">
    <property type="entry name" value="Biofilm_reg_signaling"/>
</dbReference>
<dbReference type="InterPro" id="IPR013767">
    <property type="entry name" value="PAS_fold"/>
</dbReference>
<gene>
    <name evidence="6" type="ordered locus">HCH_02971</name>
</gene>
<keyword evidence="2" id="KW-0175">Coiled coil</keyword>
<dbReference type="CDD" id="cd00130">
    <property type="entry name" value="PAS"/>
    <property type="match status" value="2"/>
</dbReference>
<dbReference type="Proteomes" id="UP000000238">
    <property type="component" value="Chromosome"/>
</dbReference>
<keyword evidence="7" id="KW-1185">Reference proteome</keyword>
<organism evidence="6 7">
    <name type="scientific">Hahella chejuensis (strain KCTC 2396)</name>
    <dbReference type="NCBI Taxonomy" id="349521"/>
    <lineage>
        <taxon>Bacteria</taxon>
        <taxon>Pseudomonadati</taxon>
        <taxon>Pseudomonadota</taxon>
        <taxon>Gammaproteobacteria</taxon>
        <taxon>Oceanospirillales</taxon>
        <taxon>Hahellaceae</taxon>
        <taxon>Hahella</taxon>
    </lineage>
</organism>
<dbReference type="SMART" id="SM00091">
    <property type="entry name" value="PAS"/>
    <property type="match status" value="2"/>
</dbReference>
<evidence type="ECO:0000256" key="1">
    <source>
        <dbReference type="ARBA" id="ARBA00001946"/>
    </source>
</evidence>
<reference evidence="6 7" key="1">
    <citation type="journal article" date="2005" name="Nucleic Acids Res.">
        <title>Genomic blueprint of Hahella chejuensis, a marine microbe producing an algicidal agent.</title>
        <authorList>
            <person name="Jeong H."/>
            <person name="Yim J.H."/>
            <person name="Lee C."/>
            <person name="Choi S.-H."/>
            <person name="Park Y.K."/>
            <person name="Yoon S.H."/>
            <person name="Hur C.-G."/>
            <person name="Kang H.-Y."/>
            <person name="Kim D."/>
            <person name="Lee H.H."/>
            <person name="Park K.H."/>
            <person name="Park S.-H."/>
            <person name="Park H.-S."/>
            <person name="Lee H.K."/>
            <person name="Oh T.K."/>
            <person name="Kim J.F."/>
        </authorList>
    </citation>
    <scope>NUCLEOTIDE SEQUENCE [LARGE SCALE GENOMIC DNA]</scope>
    <source>
        <strain evidence="6 7">KCTC 2396</strain>
    </source>
</reference>
<dbReference type="KEGG" id="hch:HCH_02971"/>
<dbReference type="GO" id="GO:0006355">
    <property type="term" value="P:regulation of DNA-templated transcription"/>
    <property type="evidence" value="ECO:0007669"/>
    <property type="project" value="InterPro"/>
</dbReference>
<dbReference type="PROSITE" id="PS50887">
    <property type="entry name" value="GGDEF"/>
    <property type="match status" value="1"/>
</dbReference>
<dbReference type="OrthoDB" id="9812358at2"/>
<dbReference type="InterPro" id="IPR029787">
    <property type="entry name" value="Nucleotide_cyclase"/>
</dbReference>
<dbReference type="SMART" id="SM00267">
    <property type="entry name" value="GGDEF"/>
    <property type="match status" value="1"/>
</dbReference>
<dbReference type="InterPro" id="IPR000700">
    <property type="entry name" value="PAS-assoc_C"/>
</dbReference>
<dbReference type="InterPro" id="IPR000014">
    <property type="entry name" value="PAS"/>
</dbReference>
<dbReference type="AlphaFoldDB" id="Q2SHY3"/>
<dbReference type="PANTHER" id="PTHR44757">
    <property type="entry name" value="DIGUANYLATE CYCLASE DGCP"/>
    <property type="match status" value="1"/>
</dbReference>
<dbReference type="CDD" id="cd01949">
    <property type="entry name" value="GGDEF"/>
    <property type="match status" value="1"/>
</dbReference>
<dbReference type="FunFam" id="3.30.70.270:FF:000001">
    <property type="entry name" value="Diguanylate cyclase domain protein"/>
    <property type="match status" value="1"/>
</dbReference>
<dbReference type="eggNOG" id="COG2203">
    <property type="taxonomic scope" value="Bacteria"/>
</dbReference>
<dbReference type="Pfam" id="PF00989">
    <property type="entry name" value="PAS"/>
    <property type="match status" value="1"/>
</dbReference>
<dbReference type="SMART" id="SM00065">
    <property type="entry name" value="GAF"/>
    <property type="match status" value="1"/>
</dbReference>
<dbReference type="InterPro" id="IPR029016">
    <property type="entry name" value="GAF-like_dom_sf"/>
</dbReference>
<dbReference type="Pfam" id="PF00990">
    <property type="entry name" value="GGDEF"/>
    <property type="match status" value="1"/>
</dbReference>
<dbReference type="NCBIfam" id="TIGR00229">
    <property type="entry name" value="sensory_box"/>
    <property type="match status" value="2"/>
</dbReference>
<sequence>MRLTNLCELPLPHLLAETDHEGAWIECNDLWRKYSGLSAANSLGMRWIEVIHHDDVSVVQRRWRTGIKTGAPFELTMRLRRASDSSYRWHVCHIVPLGDEQGDIPGWLVSFTDIHGGQTQQESDHSSVAKLRSEREVLATSNDYLLEILREYHETEVRLEKATEKLNQIVETQFHLSQAEIDMAAFMQLVTDKMLTLTPATGAVIELMEGDEMVYQAASGSAHQYKGLRLNLFSSLSGLCVIDRKALISEDTANDPRVNPEACKKVGAASMVVTPLYEEGNVIGVLKIISDTPHAFDDEDLKTLEMMAGLIGSAIGRKIRMQEKEDLLAAKSLTLMQLEQEVAQRKQIEEQLKASEMRTRRIIESSHEAFIAMNSSGFITDWNPKAEETFGWTATEAIGRKLSELIIPSGLRERHELGMRKFIETGQGIVLGKRLELLALNIKGEKIPVEITISAISAQEQWQFCAFLHDISERKQTEQKLRHLAQYDSLTSLPNRALFYDRLNQALARSHRNQTLFALMYLDIDHFKSINDTHGHGVGDELLSAFSSRIRLIIRESDTLARLGGDEFVIIAENISVQGDAEHIAQKILWAMKQAFQLNELSIQVGTSIGVALPPPHAVNADDLVKMADKALYSAKAAGRNTYRVYKETNQAAEKPFR</sequence>
<dbReference type="InterPro" id="IPR003018">
    <property type="entry name" value="GAF"/>
</dbReference>
<evidence type="ECO:0000259" key="3">
    <source>
        <dbReference type="PROSITE" id="PS50112"/>
    </source>
</evidence>
<comment type="cofactor">
    <cofactor evidence="1">
        <name>Mg(2+)</name>
        <dbReference type="ChEBI" id="CHEBI:18420"/>
    </cofactor>
</comment>
<name>Q2SHY3_HAHCH</name>
<feature type="domain" description="PAS" evidence="3">
    <location>
        <begin position="355"/>
        <end position="426"/>
    </location>
</feature>
<dbReference type="PROSITE" id="PS50113">
    <property type="entry name" value="PAC"/>
    <property type="match status" value="1"/>
</dbReference>
<dbReference type="Pfam" id="PF08448">
    <property type="entry name" value="PAS_4"/>
    <property type="match status" value="1"/>
</dbReference>